<evidence type="ECO:0000259" key="1">
    <source>
        <dbReference type="Pfam" id="PF03372"/>
    </source>
</evidence>
<proteinExistence type="predicted"/>
<accession>A0AAD3NTL7</accession>
<dbReference type="InterPro" id="IPR005135">
    <property type="entry name" value="Endo/exonuclease/phosphatase"/>
</dbReference>
<name>A0AAD3NTL7_CRYJA</name>
<reference evidence="2" key="1">
    <citation type="submission" date="2022-12" db="EMBL/GenBank/DDBJ databases">
        <title>Chromosome-Level Genome Assembly of Japanese Cedar (Cryptomeriajaponica D. Don).</title>
        <authorList>
            <person name="Fujino T."/>
            <person name="Yamaguchi K."/>
            <person name="Yokoyama T."/>
            <person name="Hamanaka T."/>
            <person name="Harazono Y."/>
            <person name="Kamada H."/>
            <person name="Kobayashi W."/>
            <person name="Ujino-Ihara T."/>
            <person name="Uchiyama K."/>
            <person name="Matsumoto A."/>
            <person name="Izuno A."/>
            <person name="Tsumura Y."/>
            <person name="Toyoda A."/>
            <person name="Shigenobu S."/>
            <person name="Moriguchi Y."/>
            <person name="Ueno S."/>
            <person name="Kasahara M."/>
        </authorList>
    </citation>
    <scope>NUCLEOTIDE SEQUENCE</scope>
</reference>
<comment type="caution">
    <text evidence="2">The sequence shown here is derived from an EMBL/GenBank/DDBJ whole genome shotgun (WGS) entry which is preliminary data.</text>
</comment>
<feature type="domain" description="Endonuclease/exonuclease/phosphatase" evidence="1">
    <location>
        <begin position="17"/>
        <end position="162"/>
    </location>
</feature>
<dbReference type="Proteomes" id="UP001234787">
    <property type="component" value="Unassembled WGS sequence"/>
</dbReference>
<organism evidence="2 3">
    <name type="scientific">Cryptomeria japonica</name>
    <name type="common">Japanese cedar</name>
    <name type="synonym">Cupressus japonica</name>
    <dbReference type="NCBI Taxonomy" id="3369"/>
    <lineage>
        <taxon>Eukaryota</taxon>
        <taxon>Viridiplantae</taxon>
        <taxon>Streptophyta</taxon>
        <taxon>Embryophyta</taxon>
        <taxon>Tracheophyta</taxon>
        <taxon>Spermatophyta</taxon>
        <taxon>Pinopsida</taxon>
        <taxon>Pinidae</taxon>
        <taxon>Conifers II</taxon>
        <taxon>Cupressales</taxon>
        <taxon>Cupressaceae</taxon>
        <taxon>Cryptomeria</taxon>
    </lineage>
</organism>
<dbReference type="AlphaFoldDB" id="A0AAD3NTL7"/>
<keyword evidence="3" id="KW-1185">Reference proteome</keyword>
<dbReference type="GO" id="GO:0003824">
    <property type="term" value="F:catalytic activity"/>
    <property type="evidence" value="ECO:0007669"/>
    <property type="project" value="InterPro"/>
</dbReference>
<evidence type="ECO:0000313" key="3">
    <source>
        <dbReference type="Proteomes" id="UP001234787"/>
    </source>
</evidence>
<dbReference type="InterPro" id="IPR036691">
    <property type="entry name" value="Endo/exonu/phosph_ase_sf"/>
</dbReference>
<sequence length="221" mass="25834">MNEENFNKATNSSWDASFFINCDSNGASGGIATLWNPNFFEGSLIHFEKNCLFIRMKDLRSPLQWYLVNVYAPNARFPRAQLWSTLFCLIGNQNNDSWMVGGDFNSPLYPSEKASGCEDYLDNMIDLVYFISPSNWCYGNHLFQVQLDRVLVFTNWENFDSFSLFSFPRPRFDHNDILLVMDGPCDHKYYPFRNEIMWSHFLDFINIFEQKKAIISNLGNI</sequence>
<dbReference type="SUPFAM" id="SSF56219">
    <property type="entry name" value="DNase I-like"/>
    <property type="match status" value="1"/>
</dbReference>
<protein>
    <recommendedName>
        <fullName evidence="1">Endonuclease/exonuclease/phosphatase domain-containing protein</fullName>
    </recommendedName>
</protein>
<evidence type="ECO:0000313" key="2">
    <source>
        <dbReference type="EMBL" id="GLJ58620.1"/>
    </source>
</evidence>
<dbReference type="Gene3D" id="3.60.10.10">
    <property type="entry name" value="Endonuclease/exonuclease/phosphatase"/>
    <property type="match status" value="1"/>
</dbReference>
<gene>
    <name evidence="2" type="ORF">SUGI_1463760</name>
</gene>
<dbReference type="Pfam" id="PF03372">
    <property type="entry name" value="Exo_endo_phos"/>
    <property type="match status" value="1"/>
</dbReference>
<dbReference type="EMBL" id="BSEH01000458">
    <property type="protein sequence ID" value="GLJ58620.1"/>
    <property type="molecule type" value="Genomic_DNA"/>
</dbReference>